<evidence type="ECO:0000313" key="2">
    <source>
        <dbReference type="Proteomes" id="UP001633002"/>
    </source>
</evidence>
<protein>
    <recommendedName>
        <fullName evidence="3">Reverse transcriptase domain-containing protein</fullName>
    </recommendedName>
</protein>
<organism evidence="1 2">
    <name type="scientific">Riccia sorocarpa</name>
    <dbReference type="NCBI Taxonomy" id="122646"/>
    <lineage>
        <taxon>Eukaryota</taxon>
        <taxon>Viridiplantae</taxon>
        <taxon>Streptophyta</taxon>
        <taxon>Embryophyta</taxon>
        <taxon>Marchantiophyta</taxon>
        <taxon>Marchantiopsida</taxon>
        <taxon>Marchantiidae</taxon>
        <taxon>Marchantiales</taxon>
        <taxon>Ricciaceae</taxon>
        <taxon>Riccia</taxon>
    </lineage>
</organism>
<keyword evidence="2" id="KW-1185">Reference proteome</keyword>
<accession>A0ABD3HHS8</accession>
<name>A0ABD3HHS8_9MARC</name>
<sequence length="360" mass="40475">MLRSCVGGLPVISAFADDTSFFTSTDPDSFIALFQLLELFGSVSGCRVNWDKTKHICLGKYKAPPDWLLNYQFISLAKTQGTRYLGAFLANKARPSDVWEFVSRKLAKRLQGFSAKIFKFEAKVVIVCFLLQAMLSFSIALTRFRLADLHKFERLFAVYLWGSTADGKAKTALAAWVYVAKPLTLGGLGIWNLRLFQKALVIKLILNSIEDMDLLWSDLMWNSLHRLLPSLEPLRFLLQLLCKAGSITVDRLSELLTLLEDFLDTPAYVLHADSCLDRIPELVDWAFTADFWNFHQDEWVLHSPISASAEGFPLTVKGGPLVSGTSQARWSLHMENYLQEFLYGSVCLLNGSIGGNMLVL</sequence>
<dbReference type="EMBL" id="JBJQOH010000003">
    <property type="protein sequence ID" value="KAL3690958.1"/>
    <property type="molecule type" value="Genomic_DNA"/>
</dbReference>
<dbReference type="Proteomes" id="UP001633002">
    <property type="component" value="Unassembled WGS sequence"/>
</dbReference>
<evidence type="ECO:0000313" key="1">
    <source>
        <dbReference type="EMBL" id="KAL3690958.1"/>
    </source>
</evidence>
<gene>
    <name evidence="1" type="ORF">R1sor_004609</name>
</gene>
<dbReference type="PANTHER" id="PTHR33116">
    <property type="entry name" value="REVERSE TRANSCRIPTASE ZINC-BINDING DOMAIN-CONTAINING PROTEIN-RELATED-RELATED"/>
    <property type="match status" value="1"/>
</dbReference>
<comment type="caution">
    <text evidence="1">The sequence shown here is derived from an EMBL/GenBank/DDBJ whole genome shotgun (WGS) entry which is preliminary data.</text>
</comment>
<reference evidence="1 2" key="1">
    <citation type="submission" date="2024-09" db="EMBL/GenBank/DDBJ databases">
        <title>Chromosome-scale assembly of Riccia sorocarpa.</title>
        <authorList>
            <person name="Paukszto L."/>
        </authorList>
    </citation>
    <scope>NUCLEOTIDE SEQUENCE [LARGE SCALE GENOMIC DNA]</scope>
    <source>
        <strain evidence="1">LP-2024</strain>
        <tissue evidence="1">Aerial parts of the thallus</tissue>
    </source>
</reference>
<proteinExistence type="predicted"/>
<evidence type="ECO:0008006" key="3">
    <source>
        <dbReference type="Google" id="ProtNLM"/>
    </source>
</evidence>
<dbReference type="AlphaFoldDB" id="A0ABD3HHS8"/>
<dbReference type="PANTHER" id="PTHR33116:SF78">
    <property type="entry name" value="OS12G0587133 PROTEIN"/>
    <property type="match status" value="1"/>
</dbReference>